<sequence length="278" mass="27789">MALSYSIIFAALAFTAVVIAGPGGRHGHGGGGYGGPQLPPFLQNVTAQGRQAFMAIVTNTSLTIAETETQVDAWAATYGVTTQVNDFKTQVETKLNEIKANVTAVVNNLPTVQTQLEAIFNNKSQTIIQQFQAIGQLAQQYPEEVSVLFFLVKPKGGFGQQGPFGGFPGNNGGFPGDNQGGFPGNNGGFPGNNGGFPGGNQGGFPGNQGGNNGGFPGGNQGGFPGNNGGFPGGNQGGLPGGNQGGFGGNQGGNQGGFPGGNQGGFGGFGGQQGGRGGF</sequence>
<dbReference type="OMA" id="QYPQEVG"/>
<dbReference type="EMBL" id="DS268427">
    <property type="protein sequence ID" value="EFO93618.1"/>
    <property type="molecule type" value="Genomic_DNA"/>
</dbReference>
<dbReference type="AlphaFoldDB" id="E3M7J3"/>
<dbReference type="FunCoup" id="E3M7J3">
    <property type="interactions" value="461"/>
</dbReference>
<reference evidence="1" key="1">
    <citation type="submission" date="2007-07" db="EMBL/GenBank/DDBJ databases">
        <title>PCAP assembly of the Caenorhabditis remanei genome.</title>
        <authorList>
            <consortium name="The Caenorhabditis remanei Sequencing Consortium"/>
            <person name="Wilson R.K."/>
        </authorList>
    </citation>
    <scope>NUCLEOTIDE SEQUENCE [LARGE SCALE GENOMIC DNA]</scope>
    <source>
        <strain evidence="1">PB4641</strain>
    </source>
</reference>
<evidence type="ECO:0000313" key="2">
    <source>
        <dbReference type="Proteomes" id="UP000008281"/>
    </source>
</evidence>
<dbReference type="STRING" id="31234.E3M7J3"/>
<accession>E3M7J3</accession>
<keyword evidence="2" id="KW-1185">Reference proteome</keyword>
<dbReference type="InterPro" id="IPR052823">
    <property type="entry name" value="SXP/RAL-2_related"/>
</dbReference>
<dbReference type="KEGG" id="crq:GCK72_014011"/>
<dbReference type="InterPro" id="IPR003677">
    <property type="entry name" value="ANIS5_cation-bd"/>
</dbReference>
<dbReference type="Pfam" id="PF02520">
    <property type="entry name" value="ANIS5_cation-bd"/>
    <property type="match status" value="1"/>
</dbReference>
<gene>
    <name evidence="1" type="ORF">CRE_12536</name>
</gene>
<evidence type="ECO:0000313" key="1">
    <source>
        <dbReference type="EMBL" id="EFO93618.1"/>
    </source>
</evidence>
<dbReference type="RefSeq" id="XP_003107719.2">
    <property type="nucleotide sequence ID" value="XM_003107671.2"/>
</dbReference>
<dbReference type="Proteomes" id="UP000008281">
    <property type="component" value="Unassembled WGS sequence"/>
</dbReference>
<name>E3M7J3_CAERE</name>
<dbReference type="GeneID" id="9828581"/>
<protein>
    <submittedName>
        <fullName evidence="1">Uncharacterized protein</fullName>
    </submittedName>
</protein>
<dbReference type="eggNOG" id="KOG3627">
    <property type="taxonomic scope" value="Eukaryota"/>
</dbReference>
<dbReference type="PANTHER" id="PTHR21593:SF31">
    <property type="entry name" value="SXP_RAL-2 FAMILY PROTEIN ANI S 5-LIKE CATION-BINDING DOMAIN-CONTAINING PROTEIN"/>
    <property type="match status" value="1"/>
</dbReference>
<dbReference type="PANTHER" id="PTHR21593">
    <property type="entry name" value="PRION-LIKE- Q/N-RICH -DOMAIN-BEARING PROTEIN PROTEIN"/>
    <property type="match status" value="1"/>
</dbReference>
<dbReference type="OrthoDB" id="5872244at2759"/>
<dbReference type="HOGENOM" id="CLU_084863_0_0_1"/>
<proteinExistence type="predicted"/>
<organism evidence="2">
    <name type="scientific">Caenorhabditis remanei</name>
    <name type="common">Caenorhabditis vulgaris</name>
    <dbReference type="NCBI Taxonomy" id="31234"/>
    <lineage>
        <taxon>Eukaryota</taxon>
        <taxon>Metazoa</taxon>
        <taxon>Ecdysozoa</taxon>
        <taxon>Nematoda</taxon>
        <taxon>Chromadorea</taxon>
        <taxon>Rhabditida</taxon>
        <taxon>Rhabditina</taxon>
        <taxon>Rhabditomorpha</taxon>
        <taxon>Rhabditoidea</taxon>
        <taxon>Rhabditidae</taxon>
        <taxon>Peloderinae</taxon>
        <taxon>Caenorhabditis</taxon>
    </lineage>
</organism>
<dbReference type="CTD" id="9828581"/>